<dbReference type="InterPro" id="IPR004108">
    <property type="entry name" value="Fe_hydrogenase_lsu_C"/>
</dbReference>
<evidence type="ECO:0000256" key="3">
    <source>
        <dbReference type="ARBA" id="ARBA00023004"/>
    </source>
</evidence>
<comment type="caution">
    <text evidence="6">The sequence shown here is derived from an EMBL/GenBank/DDBJ whole genome shotgun (WGS) entry which is preliminary data.</text>
</comment>
<name>A0A8J6MZD6_9DELT</name>
<dbReference type="PROSITE" id="PS51656">
    <property type="entry name" value="4FE4S"/>
    <property type="match status" value="1"/>
</dbReference>
<dbReference type="Gene3D" id="3.40.50.1780">
    <property type="match status" value="1"/>
</dbReference>
<keyword evidence="1" id="KW-0004">4Fe-4S</keyword>
<accession>A0A8J6MZD6</accession>
<dbReference type="AlphaFoldDB" id="A0A8J6MZD6"/>
<feature type="domain" description="4Fe-4S" evidence="5">
    <location>
        <begin position="291"/>
        <end position="341"/>
    </location>
</feature>
<keyword evidence="3" id="KW-0408">Iron</keyword>
<feature type="non-terminal residue" evidence="6">
    <location>
        <position position="1"/>
    </location>
</feature>
<evidence type="ECO:0000256" key="2">
    <source>
        <dbReference type="ARBA" id="ARBA00022723"/>
    </source>
</evidence>
<dbReference type="InterPro" id="IPR009016">
    <property type="entry name" value="Fe_hydrogenase"/>
</dbReference>
<evidence type="ECO:0000256" key="1">
    <source>
        <dbReference type="ARBA" id="ARBA00022485"/>
    </source>
</evidence>
<dbReference type="Pfam" id="PF04060">
    <property type="entry name" value="FeS"/>
    <property type="match status" value="1"/>
</dbReference>
<dbReference type="Pfam" id="PF02906">
    <property type="entry name" value="Fe_hyd_lg_C"/>
    <property type="match status" value="1"/>
</dbReference>
<keyword evidence="4" id="KW-0411">Iron-sulfur</keyword>
<evidence type="ECO:0000313" key="7">
    <source>
        <dbReference type="Proteomes" id="UP000650524"/>
    </source>
</evidence>
<evidence type="ECO:0000259" key="5">
    <source>
        <dbReference type="PROSITE" id="PS51656"/>
    </source>
</evidence>
<evidence type="ECO:0000256" key="4">
    <source>
        <dbReference type="ARBA" id="ARBA00023014"/>
    </source>
</evidence>
<dbReference type="SUPFAM" id="SSF53920">
    <property type="entry name" value="Fe-only hydrogenase"/>
    <property type="match status" value="1"/>
</dbReference>
<evidence type="ECO:0000313" key="6">
    <source>
        <dbReference type="EMBL" id="MBC8177418.1"/>
    </source>
</evidence>
<gene>
    <name evidence="6" type="ORF">H8E19_08440</name>
</gene>
<dbReference type="InterPro" id="IPR007202">
    <property type="entry name" value="4Fe-4S_dom"/>
</dbReference>
<protein>
    <recommendedName>
        <fullName evidence="5">4Fe-4S domain-containing protein</fullName>
    </recommendedName>
</protein>
<proteinExistence type="predicted"/>
<dbReference type="Gene3D" id="3.40.950.10">
    <property type="entry name" value="Fe-only Hydrogenase (Larger Subunit), Chain L, domain 3"/>
    <property type="match status" value="1"/>
</dbReference>
<sequence>LYTQFGEDVLPNDILLGLKRLGFLYVHDQAYTSEISSFATELYIRENREKKDAPFPLISPLCPVVIKLIAYRFPSLLKHILPLATPREIVTREAKKRVAEKYGRKPEEIKLLHITPCQAIADSVMEGASRKGPRQDKAVGINAIYEPLHRSIQEIDDDKVLHHSGGIGLGWGMSGGEVAALDRNCLAVSGLHETIQYLEKIEMGLLQDLDYVEFRVCGVGCLGGPFAVTDKYRAKHTLQKLISIFGVERRIKYKYVIDLYNKGWFFSDKEPRSQEIKPPQLSSSEISRGIERQNRVEEIFRLLSRKECGACGAPDCRTFAEDVVDGDTTLENCVFLKKKER</sequence>
<dbReference type="Proteomes" id="UP000650524">
    <property type="component" value="Unassembled WGS sequence"/>
</dbReference>
<keyword evidence="2" id="KW-0479">Metal-binding</keyword>
<dbReference type="EMBL" id="JACNJD010000207">
    <property type="protein sequence ID" value="MBC8177418.1"/>
    <property type="molecule type" value="Genomic_DNA"/>
</dbReference>
<dbReference type="GO" id="GO:0051539">
    <property type="term" value="F:4 iron, 4 sulfur cluster binding"/>
    <property type="evidence" value="ECO:0007669"/>
    <property type="project" value="UniProtKB-KW"/>
</dbReference>
<reference evidence="6 7" key="1">
    <citation type="submission" date="2020-08" db="EMBL/GenBank/DDBJ databases">
        <title>Bridging the membrane lipid divide: bacteria of the FCB group superphylum have the potential to synthesize archaeal ether lipids.</title>
        <authorList>
            <person name="Villanueva L."/>
            <person name="Von Meijenfeldt F.A.B."/>
            <person name="Westbye A.B."/>
            <person name="Yadav S."/>
            <person name="Hopmans E.C."/>
            <person name="Dutilh B.E."/>
            <person name="Sinninghe Damste J.S."/>
        </authorList>
    </citation>
    <scope>NUCLEOTIDE SEQUENCE [LARGE SCALE GENOMIC DNA]</scope>
    <source>
        <strain evidence="6">NIOZ-UU27</strain>
    </source>
</reference>
<dbReference type="GO" id="GO:0046872">
    <property type="term" value="F:metal ion binding"/>
    <property type="evidence" value="ECO:0007669"/>
    <property type="project" value="UniProtKB-KW"/>
</dbReference>
<organism evidence="6 7">
    <name type="scientific">Candidatus Desulfacyla euxinica</name>
    <dbReference type="NCBI Taxonomy" id="2841693"/>
    <lineage>
        <taxon>Bacteria</taxon>
        <taxon>Deltaproteobacteria</taxon>
        <taxon>Candidatus Desulfacyla</taxon>
    </lineage>
</organism>
<dbReference type="Gene3D" id="1.10.15.40">
    <property type="entry name" value="Electron transport complex subunit B, putative Fe-S cluster"/>
    <property type="match status" value="1"/>
</dbReference>